<evidence type="ECO:0000313" key="4">
    <source>
        <dbReference type="Proteomes" id="UP001165667"/>
    </source>
</evidence>
<dbReference type="InterPro" id="IPR051785">
    <property type="entry name" value="MMCE/EMCE_epimerase"/>
</dbReference>
<dbReference type="PROSITE" id="PS51819">
    <property type="entry name" value="VOC"/>
    <property type="match status" value="2"/>
</dbReference>
<dbReference type="Pfam" id="PF00903">
    <property type="entry name" value="Glyoxalase"/>
    <property type="match status" value="2"/>
</dbReference>
<dbReference type="PANTHER" id="PTHR43048:SF3">
    <property type="entry name" value="METHYLMALONYL-COA EPIMERASE, MITOCHONDRIAL"/>
    <property type="match status" value="1"/>
</dbReference>
<feature type="domain" description="VOC" evidence="2">
    <location>
        <begin position="12"/>
        <end position="154"/>
    </location>
</feature>
<dbReference type="RefSeq" id="WP_282582943.1">
    <property type="nucleotide sequence ID" value="NZ_JAMOIM010000001.1"/>
</dbReference>
<dbReference type="GO" id="GO:0004493">
    <property type="term" value="F:methylmalonyl-CoA epimerase activity"/>
    <property type="evidence" value="ECO:0007669"/>
    <property type="project" value="TreeGrafter"/>
</dbReference>
<dbReference type="PANTHER" id="PTHR43048">
    <property type="entry name" value="METHYLMALONYL-COA EPIMERASE"/>
    <property type="match status" value="1"/>
</dbReference>
<feature type="domain" description="VOC" evidence="2">
    <location>
        <begin position="173"/>
        <end position="308"/>
    </location>
</feature>
<gene>
    <name evidence="3" type="ORF">M8523_00945</name>
</gene>
<dbReference type="Proteomes" id="UP001165667">
    <property type="component" value="Unassembled WGS sequence"/>
</dbReference>
<comment type="caution">
    <text evidence="3">The sequence shown here is derived from an EMBL/GenBank/DDBJ whole genome shotgun (WGS) entry which is preliminary data.</text>
</comment>
<dbReference type="SUPFAM" id="SSF54593">
    <property type="entry name" value="Glyoxalase/Bleomycin resistance protein/Dihydroxybiphenyl dioxygenase"/>
    <property type="match status" value="2"/>
</dbReference>
<evidence type="ECO:0000256" key="1">
    <source>
        <dbReference type="ARBA" id="ARBA00022723"/>
    </source>
</evidence>
<dbReference type="InterPro" id="IPR037523">
    <property type="entry name" value="VOC_core"/>
</dbReference>
<dbReference type="PROSITE" id="PS00934">
    <property type="entry name" value="GLYOXALASE_I_1"/>
    <property type="match status" value="1"/>
</dbReference>
<name>A0AA41YSN1_9HYPH</name>
<sequence length="309" mass="33290">MAVTAPGGPTAAIESVCLTVPDLDRAADFYRDALHFWPVGPRLPCNPDRIALLGVAPECTMRSQTMRLGAQTIELFAFDPPGQPYPTDSTASDLWFQHCAIVVDDIVEAVAGLNETEIRPITQGAPQTLPPNTGSVTAFKFRDPFGHPLELLAFPPGVGDALWHAPGADLFQGIDHTAIVVSDVDSSARFYEALFGFEPGGRSTNRGPEQSRLDGIADVEVDVLALTPRGAPPHLELLGYRAGRRRARPSDWTSRDQAITRILIAVDDVAAVTARLDPSWPRHRGTWDGAEALALQDPDGHALIVRAAL</sequence>
<reference evidence="3" key="1">
    <citation type="submission" date="2022-05" db="EMBL/GenBank/DDBJ databases">
        <authorList>
            <person name="Pankratov T."/>
        </authorList>
    </citation>
    <scope>NUCLEOTIDE SEQUENCE</scope>
    <source>
        <strain evidence="3">BP6-180914</strain>
    </source>
</reference>
<dbReference type="InterPro" id="IPR004360">
    <property type="entry name" value="Glyas_Fos-R_dOase_dom"/>
</dbReference>
<dbReference type="InterPro" id="IPR029068">
    <property type="entry name" value="Glyas_Bleomycin-R_OHBP_Dase"/>
</dbReference>
<protein>
    <submittedName>
        <fullName evidence="3">VOC family protein</fullName>
    </submittedName>
</protein>
<keyword evidence="4" id="KW-1185">Reference proteome</keyword>
<organism evidence="3 4">
    <name type="scientific">Lichenifustis flavocetrariae</name>
    <dbReference type="NCBI Taxonomy" id="2949735"/>
    <lineage>
        <taxon>Bacteria</taxon>
        <taxon>Pseudomonadati</taxon>
        <taxon>Pseudomonadota</taxon>
        <taxon>Alphaproteobacteria</taxon>
        <taxon>Hyphomicrobiales</taxon>
        <taxon>Lichenihabitantaceae</taxon>
        <taxon>Lichenifustis</taxon>
    </lineage>
</organism>
<dbReference type="GO" id="GO:0046491">
    <property type="term" value="P:L-methylmalonyl-CoA metabolic process"/>
    <property type="evidence" value="ECO:0007669"/>
    <property type="project" value="TreeGrafter"/>
</dbReference>
<proteinExistence type="predicted"/>
<accession>A0AA41YSN1</accession>
<dbReference type="GO" id="GO:0004462">
    <property type="term" value="F:lactoylglutathione lyase activity"/>
    <property type="evidence" value="ECO:0007669"/>
    <property type="project" value="InterPro"/>
</dbReference>
<evidence type="ECO:0000313" key="3">
    <source>
        <dbReference type="EMBL" id="MCW6506585.1"/>
    </source>
</evidence>
<keyword evidence="1" id="KW-0479">Metal-binding</keyword>
<evidence type="ECO:0000259" key="2">
    <source>
        <dbReference type="PROSITE" id="PS51819"/>
    </source>
</evidence>
<dbReference type="EMBL" id="JAMOIM010000001">
    <property type="protein sequence ID" value="MCW6506585.1"/>
    <property type="molecule type" value="Genomic_DNA"/>
</dbReference>
<dbReference type="Gene3D" id="3.10.180.10">
    <property type="entry name" value="2,3-Dihydroxybiphenyl 1,2-Dioxygenase, domain 1"/>
    <property type="match status" value="2"/>
</dbReference>
<dbReference type="GO" id="GO:0046872">
    <property type="term" value="F:metal ion binding"/>
    <property type="evidence" value="ECO:0007669"/>
    <property type="project" value="UniProtKB-KW"/>
</dbReference>
<dbReference type="InterPro" id="IPR018146">
    <property type="entry name" value="Glyoxalase_1_CS"/>
</dbReference>
<dbReference type="AlphaFoldDB" id="A0AA41YSN1"/>